<keyword evidence="3 6" id="KW-0732">Signal</keyword>
<evidence type="ECO:0000313" key="10">
    <source>
        <dbReference type="Proteomes" id="UP000254737"/>
    </source>
</evidence>
<dbReference type="Proteomes" id="UP000254737">
    <property type="component" value="Unassembled WGS sequence"/>
</dbReference>
<organism evidence="9 10">
    <name type="scientific">Empedobacter falsenii</name>
    <dbReference type="NCBI Taxonomy" id="343874"/>
    <lineage>
        <taxon>Bacteria</taxon>
        <taxon>Pseudomonadati</taxon>
        <taxon>Bacteroidota</taxon>
        <taxon>Flavobacteriia</taxon>
        <taxon>Flavobacteriales</taxon>
        <taxon>Weeksellaceae</taxon>
        <taxon>Empedobacter</taxon>
    </lineage>
</organism>
<dbReference type="Pfam" id="PF07980">
    <property type="entry name" value="SusD_RagB"/>
    <property type="match status" value="1"/>
</dbReference>
<comment type="similarity">
    <text evidence="2">Belongs to the SusD family.</text>
</comment>
<dbReference type="InterPro" id="IPR011990">
    <property type="entry name" value="TPR-like_helical_dom_sf"/>
</dbReference>
<feature type="domain" description="RagB/SusD" evidence="7">
    <location>
        <begin position="342"/>
        <end position="493"/>
    </location>
</feature>
<dbReference type="Gene3D" id="1.25.40.390">
    <property type="match status" value="1"/>
</dbReference>
<dbReference type="SUPFAM" id="SSF48452">
    <property type="entry name" value="TPR-like"/>
    <property type="match status" value="1"/>
</dbReference>
<dbReference type="AlphaFoldDB" id="A0A376G2T7"/>
<evidence type="ECO:0000256" key="2">
    <source>
        <dbReference type="ARBA" id="ARBA00006275"/>
    </source>
</evidence>
<dbReference type="RefSeq" id="WP_115001919.1">
    <property type="nucleotide sequence ID" value="NZ_UFXS01000001.1"/>
</dbReference>
<comment type="subcellular location">
    <subcellularLocation>
        <location evidence="1">Cell outer membrane</location>
    </subcellularLocation>
</comment>
<feature type="chain" id="PRO_5016690620" evidence="6">
    <location>
        <begin position="23"/>
        <end position="494"/>
    </location>
</feature>
<protein>
    <submittedName>
        <fullName evidence="9">SusD family</fullName>
    </submittedName>
</protein>
<evidence type="ECO:0000259" key="8">
    <source>
        <dbReference type="Pfam" id="PF14322"/>
    </source>
</evidence>
<proteinExistence type="inferred from homology"/>
<dbReference type="InterPro" id="IPR012944">
    <property type="entry name" value="SusD_RagB_dom"/>
</dbReference>
<evidence type="ECO:0000256" key="1">
    <source>
        <dbReference type="ARBA" id="ARBA00004442"/>
    </source>
</evidence>
<feature type="signal peptide" evidence="6">
    <location>
        <begin position="1"/>
        <end position="22"/>
    </location>
</feature>
<feature type="domain" description="SusD-like N-terminal" evidence="8">
    <location>
        <begin position="24"/>
        <end position="238"/>
    </location>
</feature>
<dbReference type="GO" id="GO:0009279">
    <property type="term" value="C:cell outer membrane"/>
    <property type="evidence" value="ECO:0007669"/>
    <property type="project" value="UniProtKB-SubCell"/>
</dbReference>
<dbReference type="InterPro" id="IPR033985">
    <property type="entry name" value="SusD-like_N"/>
</dbReference>
<accession>A0A376G2T7</accession>
<evidence type="ECO:0000256" key="4">
    <source>
        <dbReference type="ARBA" id="ARBA00023136"/>
    </source>
</evidence>
<evidence type="ECO:0000256" key="5">
    <source>
        <dbReference type="ARBA" id="ARBA00023237"/>
    </source>
</evidence>
<evidence type="ECO:0000259" key="7">
    <source>
        <dbReference type="Pfam" id="PF07980"/>
    </source>
</evidence>
<evidence type="ECO:0000256" key="3">
    <source>
        <dbReference type="ARBA" id="ARBA00022729"/>
    </source>
</evidence>
<sequence>MKKIKILISALVVSSLFFTSCNDDFLDTTPSSSVGDKTIYSSADNLMAAINGMHRNMYYRQNSSQGNNGYTAQLIISDVMGEDVVFPSTGNGWFVSELRWLTQSNTSSGTASYPWTFWYGMIKNANNIITYGPAASGDPLLRDKAIGEAYAYKAFAYFQLVQTYGKRYVAGDANANDGVVLRDDPTEVTPKERATVAKTYEAIWENLNKAETLLTGKTAANKSHFSVANIKGLKARVALVQQDYTKAAQFAKEARGVLTLMTQTQYKAGFNDYTNPEWMWGVKIISDQTDYFGNFHAYMSRNFNSTQIRTAPKVMNTKLYNAFPSTDVRVQVVDPTGKHTSLSLPSNYSLFAYTSQKFLSESTASSLGDVPFMRVAEMYLIEAEALYKLGKEADSKTVLSTLVKARDTSFTTFTTTGDAYYQQILLNRRLELWGEGFRFYDLKRLNQKLDRTGANHNTTVLQNVYTIEASDLRWQWVIPQAEINSNPLLKQNPS</sequence>
<dbReference type="EMBL" id="UFXS01000001">
    <property type="protein sequence ID" value="STD52976.1"/>
    <property type="molecule type" value="Genomic_DNA"/>
</dbReference>
<keyword evidence="5" id="KW-0998">Cell outer membrane</keyword>
<dbReference type="Pfam" id="PF14322">
    <property type="entry name" value="SusD-like_3"/>
    <property type="match status" value="1"/>
</dbReference>
<gene>
    <name evidence="9" type="ORF">NCTC13456_00190</name>
</gene>
<evidence type="ECO:0000256" key="6">
    <source>
        <dbReference type="SAM" id="SignalP"/>
    </source>
</evidence>
<name>A0A376G2T7_9FLAO</name>
<evidence type="ECO:0000313" key="9">
    <source>
        <dbReference type="EMBL" id="STD52976.1"/>
    </source>
</evidence>
<reference evidence="9 10" key="1">
    <citation type="submission" date="2018-06" db="EMBL/GenBank/DDBJ databases">
        <authorList>
            <consortium name="Pathogen Informatics"/>
            <person name="Doyle S."/>
        </authorList>
    </citation>
    <scope>NUCLEOTIDE SEQUENCE [LARGE SCALE GENOMIC DNA]</scope>
    <source>
        <strain evidence="9 10">NCTC13456</strain>
    </source>
</reference>
<dbReference type="PROSITE" id="PS51257">
    <property type="entry name" value="PROKAR_LIPOPROTEIN"/>
    <property type="match status" value="1"/>
</dbReference>
<keyword evidence="4" id="KW-0472">Membrane</keyword>